<accession>A0ABU6MHU0</accession>
<comment type="caution">
    <text evidence="1">The sequence shown here is derived from an EMBL/GenBank/DDBJ whole genome shotgun (WGS) entry which is preliminary data.</text>
</comment>
<gene>
    <name evidence="1" type="ORF">P4T90_13555</name>
</gene>
<dbReference type="Proteomes" id="UP001341444">
    <property type="component" value="Unassembled WGS sequence"/>
</dbReference>
<name>A0ABU6MHU0_9BACI</name>
<evidence type="ECO:0000313" key="1">
    <source>
        <dbReference type="EMBL" id="MED1204080.1"/>
    </source>
</evidence>
<sequence length="31" mass="3562">MEITGIGQRNAYTLMRSGEFPVKTIGRQYFP</sequence>
<evidence type="ECO:0000313" key="2">
    <source>
        <dbReference type="Proteomes" id="UP001341444"/>
    </source>
</evidence>
<reference evidence="1 2" key="1">
    <citation type="submission" date="2023-03" db="EMBL/GenBank/DDBJ databases">
        <title>Bacillus Genome Sequencing.</title>
        <authorList>
            <person name="Dunlap C."/>
        </authorList>
    </citation>
    <scope>NUCLEOTIDE SEQUENCE [LARGE SCALE GENOMIC DNA]</scope>
    <source>
        <strain evidence="1 2">B-23453</strain>
    </source>
</reference>
<dbReference type="EMBL" id="JARMAB010000020">
    <property type="protein sequence ID" value="MED1204080.1"/>
    <property type="molecule type" value="Genomic_DNA"/>
</dbReference>
<organism evidence="1 2">
    <name type="scientific">Heyndrickxia acidicola</name>
    <dbReference type="NCBI Taxonomy" id="209389"/>
    <lineage>
        <taxon>Bacteria</taxon>
        <taxon>Bacillati</taxon>
        <taxon>Bacillota</taxon>
        <taxon>Bacilli</taxon>
        <taxon>Bacillales</taxon>
        <taxon>Bacillaceae</taxon>
        <taxon>Heyndrickxia</taxon>
    </lineage>
</organism>
<proteinExistence type="predicted"/>
<protein>
    <recommendedName>
        <fullName evidence="3">DNA-binding protein</fullName>
    </recommendedName>
</protein>
<keyword evidence="2" id="KW-1185">Reference proteome</keyword>
<evidence type="ECO:0008006" key="3">
    <source>
        <dbReference type="Google" id="ProtNLM"/>
    </source>
</evidence>